<feature type="compositionally biased region" description="Pro residues" evidence="1">
    <location>
        <begin position="1"/>
        <end position="12"/>
    </location>
</feature>
<dbReference type="EMBL" id="JASWJB010000274">
    <property type="protein sequence ID" value="KAK2592299.1"/>
    <property type="molecule type" value="Genomic_DNA"/>
</dbReference>
<sequence length="98" mass="10970">MESPPTPPPTPPGSVVSDRGEEETELIVRGIKGWPFLFNEHNTPFSWDLAIKDTLNNSSLMELIAKTPIRTVLDAHSWDRRWAIDIAETYPNATVVAN</sequence>
<feature type="region of interest" description="Disordered" evidence="1">
    <location>
        <begin position="1"/>
        <end position="22"/>
    </location>
</feature>
<keyword evidence="3" id="KW-1185">Reference proteome</keyword>
<gene>
    <name evidence="2" type="ORF">QQS21_009989</name>
</gene>
<organism evidence="2 3">
    <name type="scientific">Conoideocrella luteorostrata</name>
    <dbReference type="NCBI Taxonomy" id="1105319"/>
    <lineage>
        <taxon>Eukaryota</taxon>
        <taxon>Fungi</taxon>
        <taxon>Dikarya</taxon>
        <taxon>Ascomycota</taxon>
        <taxon>Pezizomycotina</taxon>
        <taxon>Sordariomycetes</taxon>
        <taxon>Hypocreomycetidae</taxon>
        <taxon>Hypocreales</taxon>
        <taxon>Clavicipitaceae</taxon>
        <taxon>Conoideocrella</taxon>
    </lineage>
</organism>
<dbReference type="AlphaFoldDB" id="A0AAJ0CG19"/>
<evidence type="ECO:0000313" key="2">
    <source>
        <dbReference type="EMBL" id="KAK2592299.1"/>
    </source>
</evidence>
<accession>A0AAJ0CG19</accession>
<protein>
    <submittedName>
        <fullName evidence="2">Uncharacterized protein</fullName>
    </submittedName>
</protein>
<name>A0AAJ0CG19_9HYPO</name>
<evidence type="ECO:0000256" key="1">
    <source>
        <dbReference type="SAM" id="MobiDB-lite"/>
    </source>
</evidence>
<comment type="caution">
    <text evidence="2">The sequence shown here is derived from an EMBL/GenBank/DDBJ whole genome shotgun (WGS) entry which is preliminary data.</text>
</comment>
<feature type="non-terminal residue" evidence="2">
    <location>
        <position position="98"/>
    </location>
</feature>
<evidence type="ECO:0000313" key="3">
    <source>
        <dbReference type="Proteomes" id="UP001251528"/>
    </source>
</evidence>
<reference evidence="2" key="1">
    <citation type="submission" date="2023-06" db="EMBL/GenBank/DDBJ databases">
        <title>Conoideocrella luteorostrata (Hypocreales: Clavicipitaceae), a potential biocontrol fungus for elongate hemlock scale in United States Christmas tree production areas.</title>
        <authorList>
            <person name="Barrett H."/>
            <person name="Lovett B."/>
            <person name="Macias A.M."/>
            <person name="Stajich J.E."/>
            <person name="Kasson M.T."/>
        </authorList>
    </citation>
    <scope>NUCLEOTIDE SEQUENCE</scope>
    <source>
        <strain evidence="2">ARSEF 14590</strain>
    </source>
</reference>
<proteinExistence type="predicted"/>
<dbReference type="Proteomes" id="UP001251528">
    <property type="component" value="Unassembled WGS sequence"/>
</dbReference>